<evidence type="ECO:0000313" key="2">
    <source>
        <dbReference type="Proteomes" id="UP000324595"/>
    </source>
</evidence>
<dbReference type="EMBL" id="VNHY01000004">
    <property type="protein sequence ID" value="TYP92066.1"/>
    <property type="molecule type" value="Genomic_DNA"/>
</dbReference>
<reference evidence="1 2" key="1">
    <citation type="submission" date="2019-07" db="EMBL/GenBank/DDBJ databases">
        <title>Genomic Encyclopedia of Archaeal and Bacterial Type Strains, Phase II (KMG-II): from individual species to whole genera.</title>
        <authorList>
            <person name="Goeker M."/>
        </authorList>
    </citation>
    <scope>NUCLEOTIDE SEQUENCE [LARGE SCALE GENOMIC DNA]</scope>
    <source>
        <strain evidence="1 2">DSM 21935</strain>
    </source>
</reference>
<name>A0A5D3YF76_9BACT</name>
<comment type="caution">
    <text evidence="1">The sequence shown here is derived from an EMBL/GenBank/DDBJ whole genome shotgun (WGS) entry which is preliminary data.</text>
</comment>
<organism evidence="1 2">
    <name type="scientific">Fodinibius salinus</name>
    <dbReference type="NCBI Taxonomy" id="860790"/>
    <lineage>
        <taxon>Bacteria</taxon>
        <taxon>Pseudomonadati</taxon>
        <taxon>Balneolota</taxon>
        <taxon>Balneolia</taxon>
        <taxon>Balneolales</taxon>
        <taxon>Balneolaceae</taxon>
        <taxon>Fodinibius</taxon>
    </lineage>
</organism>
<dbReference type="AlphaFoldDB" id="A0A5D3YF76"/>
<proteinExistence type="predicted"/>
<sequence length="142" mass="16356">MDIQPPVTQIIYGPAMTGKSAFLRKKSDQLFPDKDHHETIHHLFNRLGDWIPQLINIIQDQETVLIDELTLETSDWLILMGVLSKFMTEDRVVYIVTQSPPPDILNKFPNTELWKTQFSKARRRNNQIDTLLVSPISVASNS</sequence>
<gene>
    <name evidence="1" type="ORF">LX73_2312</name>
</gene>
<evidence type="ECO:0008006" key="3">
    <source>
        <dbReference type="Google" id="ProtNLM"/>
    </source>
</evidence>
<accession>A0A5D3YF76</accession>
<dbReference type="InterPro" id="IPR027417">
    <property type="entry name" value="P-loop_NTPase"/>
</dbReference>
<keyword evidence="2" id="KW-1185">Reference proteome</keyword>
<evidence type="ECO:0000313" key="1">
    <source>
        <dbReference type="EMBL" id="TYP92066.1"/>
    </source>
</evidence>
<dbReference type="Proteomes" id="UP000324595">
    <property type="component" value="Unassembled WGS sequence"/>
</dbReference>
<dbReference type="RefSeq" id="WP_148899628.1">
    <property type="nucleotide sequence ID" value="NZ_VNHY01000004.1"/>
</dbReference>
<dbReference type="SUPFAM" id="SSF52540">
    <property type="entry name" value="P-loop containing nucleoside triphosphate hydrolases"/>
    <property type="match status" value="1"/>
</dbReference>
<protein>
    <recommendedName>
        <fullName evidence="3">AAA domain-containing protein</fullName>
    </recommendedName>
</protein>